<evidence type="ECO:0000256" key="3">
    <source>
        <dbReference type="ARBA" id="ARBA00022670"/>
    </source>
</evidence>
<keyword evidence="4" id="KW-0479">Metal-binding</keyword>
<dbReference type="Pfam" id="PF00004">
    <property type="entry name" value="AAA"/>
    <property type="match status" value="1"/>
</dbReference>
<evidence type="ECO:0000256" key="2">
    <source>
        <dbReference type="ARBA" id="ARBA00010044"/>
    </source>
</evidence>
<dbReference type="Gene3D" id="1.20.58.760">
    <property type="entry name" value="Peptidase M41"/>
    <property type="match status" value="1"/>
</dbReference>
<dbReference type="InterPro" id="IPR027417">
    <property type="entry name" value="P-loop_NTPase"/>
</dbReference>
<sequence length="495" mass="55416">MFGFFGNTAPEPPPPEPNILLYLFLFWIVIKFIDKHKSTGKNTRKVKEWREETVSSPLDDVVGLEGVKEEIKYYMDFINNESKYAKWGVKLPKGILLAGPPGTGKTLLVKTMAKTLDIPIISEAGSSFVEMYVGVGAKRVRELFKKAKGKGRCIIFIDELDAVGSKRNLENNSERASTLNQLLVEMDGFDMCDGIMVFAATNLVKYLDPALLRSGRFDKKIYFDHPNFSERKSMFEMYLKDMPTELSYAILSDRTAGMTGADIANIANQSKINAIQRGQEEVGLTDSDIQIAIDEVMIGREKRERIMSDEEKERVSYHEAGHALMGYILKDSEPPVKVSIIPRGEAALGFSQPKPVNKKLHTSKAVLAQISVLLGGRVAEKLIYGDVSTGAADDIEKISNLVRLYNTSWGMSKEIGPLNPQYMGVIGENITNSVFSQCKVMVDEIEDFTFSVLKKHKKLIVSMAKDLLKNETIVYDRIKELLPCRLENSLECQIA</sequence>
<dbReference type="GO" id="GO:0005524">
    <property type="term" value="F:ATP binding"/>
    <property type="evidence" value="ECO:0007669"/>
    <property type="project" value="UniProtKB-KW"/>
</dbReference>
<keyword evidence="9" id="KW-0482">Metalloprotease</keyword>
<dbReference type="GO" id="GO:0034982">
    <property type="term" value="P:mitochondrial protein processing"/>
    <property type="evidence" value="ECO:0007669"/>
    <property type="project" value="TreeGrafter"/>
</dbReference>
<evidence type="ECO:0000313" key="11">
    <source>
        <dbReference type="EMBL" id="QHS99296.1"/>
    </source>
</evidence>
<dbReference type="InterPro" id="IPR003959">
    <property type="entry name" value="ATPase_AAA_core"/>
</dbReference>
<keyword evidence="8" id="KW-0067">ATP-binding</keyword>
<dbReference type="PANTHER" id="PTHR43655">
    <property type="entry name" value="ATP-DEPENDENT PROTEASE"/>
    <property type="match status" value="1"/>
</dbReference>
<dbReference type="GO" id="GO:0004222">
    <property type="term" value="F:metalloendopeptidase activity"/>
    <property type="evidence" value="ECO:0007669"/>
    <property type="project" value="InterPro"/>
</dbReference>
<keyword evidence="7" id="KW-0862">Zinc</keyword>
<protein>
    <recommendedName>
        <fullName evidence="10">AAA+ ATPase domain-containing protein</fullName>
    </recommendedName>
</protein>
<name>A0A6C0C4K6_9ZZZZ</name>
<dbReference type="Pfam" id="PF01434">
    <property type="entry name" value="Peptidase_M41"/>
    <property type="match status" value="1"/>
</dbReference>
<comment type="similarity">
    <text evidence="2">In the C-terminal section; belongs to the peptidase M41 family.</text>
</comment>
<evidence type="ECO:0000259" key="10">
    <source>
        <dbReference type="SMART" id="SM00382"/>
    </source>
</evidence>
<dbReference type="Gene3D" id="1.10.8.60">
    <property type="match status" value="1"/>
</dbReference>
<dbReference type="InterPro" id="IPR050928">
    <property type="entry name" value="ATP-dep_Zn_Metalloprotease"/>
</dbReference>
<feature type="domain" description="AAA+ ATPase" evidence="10">
    <location>
        <begin position="91"/>
        <end position="227"/>
    </location>
</feature>
<dbReference type="InterPro" id="IPR037219">
    <property type="entry name" value="Peptidase_M41-like"/>
</dbReference>
<dbReference type="AlphaFoldDB" id="A0A6C0C4K6"/>
<organism evidence="11">
    <name type="scientific">viral metagenome</name>
    <dbReference type="NCBI Taxonomy" id="1070528"/>
    <lineage>
        <taxon>unclassified sequences</taxon>
        <taxon>metagenomes</taxon>
        <taxon>organismal metagenomes</taxon>
    </lineage>
</organism>
<accession>A0A6C0C4K6</accession>
<dbReference type="PROSITE" id="PS00674">
    <property type="entry name" value="AAA"/>
    <property type="match status" value="1"/>
</dbReference>
<comment type="cofactor">
    <cofactor evidence="1">
        <name>Zn(2+)</name>
        <dbReference type="ChEBI" id="CHEBI:29105"/>
    </cofactor>
</comment>
<evidence type="ECO:0000256" key="4">
    <source>
        <dbReference type="ARBA" id="ARBA00022723"/>
    </source>
</evidence>
<keyword evidence="5" id="KW-0547">Nucleotide-binding</keyword>
<dbReference type="InterPro" id="IPR003960">
    <property type="entry name" value="ATPase_AAA_CS"/>
</dbReference>
<dbReference type="SMART" id="SM00382">
    <property type="entry name" value="AAA"/>
    <property type="match status" value="1"/>
</dbReference>
<dbReference type="SUPFAM" id="SSF52540">
    <property type="entry name" value="P-loop containing nucleoside triphosphate hydrolases"/>
    <property type="match status" value="1"/>
</dbReference>
<evidence type="ECO:0000256" key="7">
    <source>
        <dbReference type="ARBA" id="ARBA00022833"/>
    </source>
</evidence>
<dbReference type="GO" id="GO:0004176">
    <property type="term" value="F:ATP-dependent peptidase activity"/>
    <property type="evidence" value="ECO:0007669"/>
    <property type="project" value="InterPro"/>
</dbReference>
<dbReference type="InterPro" id="IPR041569">
    <property type="entry name" value="AAA_lid_3"/>
</dbReference>
<dbReference type="Gene3D" id="3.40.50.300">
    <property type="entry name" value="P-loop containing nucleotide triphosphate hydrolases"/>
    <property type="match status" value="1"/>
</dbReference>
<evidence type="ECO:0000256" key="5">
    <source>
        <dbReference type="ARBA" id="ARBA00022741"/>
    </source>
</evidence>
<dbReference type="GO" id="GO:0005745">
    <property type="term" value="C:m-AAA complex"/>
    <property type="evidence" value="ECO:0007669"/>
    <property type="project" value="TreeGrafter"/>
</dbReference>
<evidence type="ECO:0000256" key="9">
    <source>
        <dbReference type="ARBA" id="ARBA00023049"/>
    </source>
</evidence>
<proteinExistence type="inferred from homology"/>
<evidence type="ECO:0000256" key="6">
    <source>
        <dbReference type="ARBA" id="ARBA00022801"/>
    </source>
</evidence>
<keyword evidence="3" id="KW-0645">Protease</keyword>
<evidence type="ECO:0000256" key="8">
    <source>
        <dbReference type="ARBA" id="ARBA00022840"/>
    </source>
</evidence>
<dbReference type="FunFam" id="3.40.50.300:FF:002568">
    <property type="entry name" value="Cell division protein (FtsH)"/>
    <property type="match status" value="1"/>
</dbReference>
<dbReference type="InterPro" id="IPR003593">
    <property type="entry name" value="AAA+_ATPase"/>
</dbReference>
<dbReference type="GO" id="GO:0046872">
    <property type="term" value="F:metal ion binding"/>
    <property type="evidence" value="ECO:0007669"/>
    <property type="project" value="UniProtKB-KW"/>
</dbReference>
<dbReference type="InterPro" id="IPR000642">
    <property type="entry name" value="Peptidase_M41"/>
</dbReference>
<keyword evidence="6" id="KW-0378">Hydrolase</keyword>
<dbReference type="Pfam" id="PF17862">
    <property type="entry name" value="AAA_lid_3"/>
    <property type="match status" value="1"/>
</dbReference>
<dbReference type="EMBL" id="MN739338">
    <property type="protein sequence ID" value="QHS99296.1"/>
    <property type="molecule type" value="Genomic_DNA"/>
</dbReference>
<reference evidence="11" key="1">
    <citation type="journal article" date="2020" name="Nature">
        <title>Giant virus diversity and host interactions through global metagenomics.</title>
        <authorList>
            <person name="Schulz F."/>
            <person name="Roux S."/>
            <person name="Paez-Espino D."/>
            <person name="Jungbluth S."/>
            <person name="Walsh D.A."/>
            <person name="Denef V.J."/>
            <person name="McMahon K.D."/>
            <person name="Konstantinidis K.T."/>
            <person name="Eloe-Fadrosh E.A."/>
            <person name="Kyrpides N.C."/>
            <person name="Woyke T."/>
        </authorList>
    </citation>
    <scope>NUCLEOTIDE SEQUENCE</scope>
    <source>
        <strain evidence="11">GVMAG-M-3300020185-33</strain>
    </source>
</reference>
<dbReference type="SUPFAM" id="SSF140990">
    <property type="entry name" value="FtsH protease domain-like"/>
    <property type="match status" value="1"/>
</dbReference>
<evidence type="ECO:0000256" key="1">
    <source>
        <dbReference type="ARBA" id="ARBA00001947"/>
    </source>
</evidence>
<dbReference type="PANTHER" id="PTHR43655:SF2">
    <property type="entry name" value="AFG3 LIKE MATRIX AAA PEPTIDASE SUBUNIT 2, ISOFORM A"/>
    <property type="match status" value="1"/>
</dbReference>
<dbReference type="GO" id="GO:0016887">
    <property type="term" value="F:ATP hydrolysis activity"/>
    <property type="evidence" value="ECO:0007669"/>
    <property type="project" value="InterPro"/>
</dbReference>